<comment type="caution">
    <text evidence="2">The sequence shown here is derived from an EMBL/GenBank/DDBJ whole genome shotgun (WGS) entry which is preliminary data.</text>
</comment>
<sequence>MENRAEQEGVSRNTRLVPKITNTPLRKAKQTSNTTQGPTRKFCFQQEGQLARWQEHFEQLLNGSPPGTPPPPANPPEQPIQKATKVSKSNKAAGLVIISPEALKTDTPTLVDIFHDLFENVWEQQKLPR</sequence>
<feature type="region of interest" description="Disordered" evidence="1">
    <location>
        <begin position="1"/>
        <end position="40"/>
    </location>
</feature>
<accession>A0AAV4GJ98</accession>
<evidence type="ECO:0000313" key="2">
    <source>
        <dbReference type="EMBL" id="GFR85349.1"/>
    </source>
</evidence>
<keyword evidence="2" id="KW-0255">Endonuclease</keyword>
<name>A0AAV4GJ98_9GAST</name>
<feature type="compositionally biased region" description="Pro residues" evidence="1">
    <location>
        <begin position="66"/>
        <end position="78"/>
    </location>
</feature>
<gene>
    <name evidence="2" type="ORF">ElyMa_002439100</name>
</gene>
<dbReference type="EMBL" id="BMAT01005012">
    <property type="protein sequence ID" value="GFR85349.1"/>
    <property type="molecule type" value="Genomic_DNA"/>
</dbReference>
<keyword evidence="2" id="KW-0540">Nuclease</keyword>
<keyword evidence="2" id="KW-0378">Hydrolase</keyword>
<reference evidence="2 3" key="1">
    <citation type="journal article" date="2021" name="Elife">
        <title>Chloroplast acquisition without the gene transfer in kleptoplastic sea slugs, Plakobranchus ocellatus.</title>
        <authorList>
            <person name="Maeda T."/>
            <person name="Takahashi S."/>
            <person name="Yoshida T."/>
            <person name="Shimamura S."/>
            <person name="Takaki Y."/>
            <person name="Nagai Y."/>
            <person name="Toyoda A."/>
            <person name="Suzuki Y."/>
            <person name="Arimoto A."/>
            <person name="Ishii H."/>
            <person name="Satoh N."/>
            <person name="Nishiyama T."/>
            <person name="Hasebe M."/>
            <person name="Maruyama T."/>
            <person name="Minagawa J."/>
            <person name="Obokata J."/>
            <person name="Shigenobu S."/>
        </authorList>
    </citation>
    <scope>NUCLEOTIDE SEQUENCE [LARGE SCALE GENOMIC DNA]</scope>
</reference>
<evidence type="ECO:0000256" key="1">
    <source>
        <dbReference type="SAM" id="MobiDB-lite"/>
    </source>
</evidence>
<feature type="region of interest" description="Disordered" evidence="1">
    <location>
        <begin position="60"/>
        <end position="87"/>
    </location>
</feature>
<proteinExistence type="predicted"/>
<dbReference type="GO" id="GO:0004519">
    <property type="term" value="F:endonuclease activity"/>
    <property type="evidence" value="ECO:0007669"/>
    <property type="project" value="UniProtKB-KW"/>
</dbReference>
<protein>
    <submittedName>
        <fullName evidence="2">Endonuclease-reverse transcriptase</fullName>
    </submittedName>
</protein>
<keyword evidence="3" id="KW-1185">Reference proteome</keyword>
<dbReference type="Proteomes" id="UP000762676">
    <property type="component" value="Unassembled WGS sequence"/>
</dbReference>
<dbReference type="AlphaFoldDB" id="A0AAV4GJ98"/>
<evidence type="ECO:0000313" key="3">
    <source>
        <dbReference type="Proteomes" id="UP000762676"/>
    </source>
</evidence>
<organism evidence="2 3">
    <name type="scientific">Elysia marginata</name>
    <dbReference type="NCBI Taxonomy" id="1093978"/>
    <lineage>
        <taxon>Eukaryota</taxon>
        <taxon>Metazoa</taxon>
        <taxon>Spiralia</taxon>
        <taxon>Lophotrochozoa</taxon>
        <taxon>Mollusca</taxon>
        <taxon>Gastropoda</taxon>
        <taxon>Heterobranchia</taxon>
        <taxon>Euthyneura</taxon>
        <taxon>Panpulmonata</taxon>
        <taxon>Sacoglossa</taxon>
        <taxon>Placobranchoidea</taxon>
        <taxon>Plakobranchidae</taxon>
        <taxon>Elysia</taxon>
    </lineage>
</organism>
<feature type="compositionally biased region" description="Polar residues" evidence="1">
    <location>
        <begin position="10"/>
        <end position="38"/>
    </location>
</feature>